<evidence type="ECO:0000256" key="2">
    <source>
        <dbReference type="SAM" id="SignalP"/>
    </source>
</evidence>
<dbReference type="GeneID" id="54283335"/>
<keyword evidence="4" id="KW-1185">Reference proteome</keyword>
<feature type="signal peptide" evidence="2">
    <location>
        <begin position="1"/>
        <end position="20"/>
    </location>
</feature>
<proteinExistence type="predicted"/>
<dbReference type="Proteomes" id="UP000799778">
    <property type="component" value="Unassembled WGS sequence"/>
</dbReference>
<accession>A0A6A5XTT9</accession>
<sequence>MPCPLKLIVKLIVGIVGIVGIVDEPPKIKGLVDSATSGRGGSRSRHPTVMSASGQAELPATCRGRVFARRGFDSHGLERLSLSTIVFDQYFLLPRTSLFAGAVGWR</sequence>
<dbReference type="RefSeq" id="XP_033384951.1">
    <property type="nucleotide sequence ID" value="XM_033525938.1"/>
</dbReference>
<organism evidence="3 4">
    <name type="scientific">Aaosphaeria arxii CBS 175.79</name>
    <dbReference type="NCBI Taxonomy" id="1450172"/>
    <lineage>
        <taxon>Eukaryota</taxon>
        <taxon>Fungi</taxon>
        <taxon>Dikarya</taxon>
        <taxon>Ascomycota</taxon>
        <taxon>Pezizomycotina</taxon>
        <taxon>Dothideomycetes</taxon>
        <taxon>Pleosporomycetidae</taxon>
        <taxon>Pleosporales</taxon>
        <taxon>Pleosporales incertae sedis</taxon>
        <taxon>Aaosphaeria</taxon>
    </lineage>
</organism>
<evidence type="ECO:0000313" key="3">
    <source>
        <dbReference type="EMBL" id="KAF2016612.1"/>
    </source>
</evidence>
<protein>
    <submittedName>
        <fullName evidence="3">Uncharacterized protein</fullName>
    </submittedName>
</protein>
<keyword evidence="2" id="KW-0732">Signal</keyword>
<evidence type="ECO:0000256" key="1">
    <source>
        <dbReference type="SAM" id="MobiDB-lite"/>
    </source>
</evidence>
<evidence type="ECO:0000313" key="4">
    <source>
        <dbReference type="Proteomes" id="UP000799778"/>
    </source>
</evidence>
<gene>
    <name evidence="3" type="ORF">BU24DRAFT_409701</name>
</gene>
<feature type="chain" id="PRO_5025513806" evidence="2">
    <location>
        <begin position="21"/>
        <end position="106"/>
    </location>
</feature>
<dbReference type="EMBL" id="ML978069">
    <property type="protein sequence ID" value="KAF2016612.1"/>
    <property type="molecule type" value="Genomic_DNA"/>
</dbReference>
<name>A0A6A5XTT9_9PLEO</name>
<feature type="region of interest" description="Disordered" evidence="1">
    <location>
        <begin position="33"/>
        <end position="54"/>
    </location>
</feature>
<reference evidence="3" key="1">
    <citation type="journal article" date="2020" name="Stud. Mycol.">
        <title>101 Dothideomycetes genomes: a test case for predicting lifestyles and emergence of pathogens.</title>
        <authorList>
            <person name="Haridas S."/>
            <person name="Albert R."/>
            <person name="Binder M."/>
            <person name="Bloem J."/>
            <person name="Labutti K."/>
            <person name="Salamov A."/>
            <person name="Andreopoulos B."/>
            <person name="Baker S."/>
            <person name="Barry K."/>
            <person name="Bills G."/>
            <person name="Bluhm B."/>
            <person name="Cannon C."/>
            <person name="Castanera R."/>
            <person name="Culley D."/>
            <person name="Daum C."/>
            <person name="Ezra D."/>
            <person name="Gonzalez J."/>
            <person name="Henrissat B."/>
            <person name="Kuo A."/>
            <person name="Liang C."/>
            <person name="Lipzen A."/>
            <person name="Lutzoni F."/>
            <person name="Magnuson J."/>
            <person name="Mondo S."/>
            <person name="Nolan M."/>
            <person name="Ohm R."/>
            <person name="Pangilinan J."/>
            <person name="Park H.-J."/>
            <person name="Ramirez L."/>
            <person name="Alfaro M."/>
            <person name="Sun H."/>
            <person name="Tritt A."/>
            <person name="Yoshinaga Y."/>
            <person name="Zwiers L.-H."/>
            <person name="Turgeon B."/>
            <person name="Goodwin S."/>
            <person name="Spatafora J."/>
            <person name="Crous P."/>
            <person name="Grigoriev I."/>
        </authorList>
    </citation>
    <scope>NUCLEOTIDE SEQUENCE</scope>
    <source>
        <strain evidence="3">CBS 175.79</strain>
    </source>
</reference>
<dbReference type="AlphaFoldDB" id="A0A6A5XTT9"/>